<evidence type="ECO:0000256" key="11">
    <source>
        <dbReference type="ARBA" id="ARBA00023224"/>
    </source>
</evidence>
<feature type="transmembrane region" description="Helical" evidence="14">
    <location>
        <begin position="177"/>
        <end position="195"/>
    </location>
</feature>
<feature type="transmembrane region" description="Helical" evidence="14">
    <location>
        <begin position="349"/>
        <end position="374"/>
    </location>
</feature>
<accession>A0A8B7NWA9</accession>
<reference evidence="17" key="1">
    <citation type="submission" date="2025-08" db="UniProtKB">
        <authorList>
            <consortium name="RefSeq"/>
        </authorList>
    </citation>
    <scope>IDENTIFICATION</scope>
    <source>
        <tissue evidence="17">Whole organism</tissue>
    </source>
</reference>
<evidence type="ECO:0000256" key="8">
    <source>
        <dbReference type="ARBA" id="ARBA00023157"/>
    </source>
</evidence>
<evidence type="ECO:0000256" key="6">
    <source>
        <dbReference type="ARBA" id="ARBA00023040"/>
    </source>
</evidence>
<dbReference type="InterPro" id="IPR000611">
    <property type="entry name" value="NPY_rcpt"/>
</dbReference>
<evidence type="ECO:0000313" key="16">
    <source>
        <dbReference type="Proteomes" id="UP000694843"/>
    </source>
</evidence>
<sequence>MLSQYSDTSFNGQIPSSGPLQPPTPATSSPKANGTTGLPNFEILLGNLSLAVFPNGSEIFNNSDKYAACDQFPALPFCNDSYPGGDEDAEEPSYAFIINIVVPIIFGLVVLVGLFGNTLVVIVIIANRQMRSTTNYLIFSLAVADLLFIVFCVPFTATDYILPSWPFGDICCKMVQYLNYVSAYASAFTLLLLSIDRYFAVVYPIHALSVRTEKNAVYAIVFTWTVILTSCVPIYIAHGIKTSEWKDQQYAYCTFLTPEYSDAAFRIGFICTMYFIPVIVMVFLYVKILHRLWKRDRPGGPASAESLRNKKRVTQMVIIVVVTFVVCWMPIQIVLLLKSLGVYEMNAVGIVFQVGAQVLAYINSCLNPILYAFLSDPFRKAFRKVIYFNPRCCSRGSDHCDLGVVDENGPTSTKLIKLMSLKRNSRERKRKQSTTACINELTELKSTIFHESNQNDTDVSNLSEMVYCGPTHYTPPPRVDDDRMRQLKLYDVPLTPVPENDATPNMNNNNGTTQRSNGTLCTQEAINSSNDLEELHGEKPASGSMPHIGRGVKQKVPPAVPPRGPKKLNAHKSSESIEQNSEFSLLKSEKDQENKKIEQDSREINSSESTRQLLKTSLLCEPKKIDEIPS</sequence>
<keyword evidence="7 14" id="KW-0472">Membrane</keyword>
<feature type="transmembrane region" description="Helical" evidence="14">
    <location>
        <begin position="136"/>
        <end position="157"/>
    </location>
</feature>
<keyword evidence="10" id="KW-0325">Glycoprotein</keyword>
<dbReference type="PANTHER" id="PTHR45695">
    <property type="entry name" value="LEUCOKININ RECEPTOR-RELATED"/>
    <property type="match status" value="1"/>
</dbReference>
<feature type="compositionally biased region" description="Polar residues" evidence="13">
    <location>
        <begin position="502"/>
        <end position="517"/>
    </location>
</feature>
<dbReference type="KEGG" id="hazt:108674559"/>
<keyword evidence="6 12" id="KW-0297">G-protein coupled receptor</keyword>
<evidence type="ECO:0000256" key="1">
    <source>
        <dbReference type="ARBA" id="ARBA00004651"/>
    </source>
</evidence>
<dbReference type="PROSITE" id="PS00237">
    <property type="entry name" value="G_PROTEIN_RECEP_F1_1"/>
    <property type="match status" value="1"/>
</dbReference>
<dbReference type="AlphaFoldDB" id="A0A8B7NWA9"/>
<gene>
    <name evidence="17" type="primary">LOC108674559</name>
</gene>
<feature type="transmembrane region" description="Helical" evidence="14">
    <location>
        <begin position="316"/>
        <end position="337"/>
    </location>
</feature>
<protein>
    <submittedName>
        <fullName evidence="17">Kappa-type opioid receptor</fullName>
    </submittedName>
</protein>
<dbReference type="Proteomes" id="UP000694843">
    <property type="component" value="Unplaced"/>
</dbReference>
<evidence type="ECO:0000256" key="2">
    <source>
        <dbReference type="ARBA" id="ARBA00010663"/>
    </source>
</evidence>
<feature type="transmembrane region" description="Helical" evidence="14">
    <location>
        <begin position="216"/>
        <end position="236"/>
    </location>
</feature>
<feature type="region of interest" description="Disordered" evidence="13">
    <location>
        <begin position="1"/>
        <end position="32"/>
    </location>
</feature>
<evidence type="ECO:0000256" key="10">
    <source>
        <dbReference type="ARBA" id="ARBA00023180"/>
    </source>
</evidence>
<evidence type="ECO:0000313" key="17">
    <source>
        <dbReference type="RefSeq" id="XP_018018012.1"/>
    </source>
</evidence>
<keyword evidence="4 12" id="KW-0812">Transmembrane</keyword>
<feature type="region of interest" description="Disordered" evidence="13">
    <location>
        <begin position="494"/>
        <end position="517"/>
    </location>
</feature>
<dbReference type="InterPro" id="IPR000276">
    <property type="entry name" value="GPCR_Rhodpsn"/>
</dbReference>
<dbReference type="PRINTS" id="PR01012">
    <property type="entry name" value="NRPEPTIDEYR"/>
</dbReference>
<evidence type="ECO:0000256" key="4">
    <source>
        <dbReference type="ARBA" id="ARBA00022692"/>
    </source>
</evidence>
<keyword evidence="5 14" id="KW-1133">Transmembrane helix</keyword>
<feature type="compositionally biased region" description="Polar residues" evidence="13">
    <location>
        <begin position="1"/>
        <end position="19"/>
    </location>
</feature>
<keyword evidence="11 12" id="KW-0807">Transducer</keyword>
<dbReference type="Pfam" id="PF00001">
    <property type="entry name" value="7tm_1"/>
    <property type="match status" value="1"/>
</dbReference>
<proteinExistence type="inferred from homology"/>
<dbReference type="PROSITE" id="PS50262">
    <property type="entry name" value="G_PROTEIN_RECEP_F1_2"/>
    <property type="match status" value="1"/>
</dbReference>
<evidence type="ECO:0000256" key="3">
    <source>
        <dbReference type="ARBA" id="ARBA00022475"/>
    </source>
</evidence>
<evidence type="ECO:0000256" key="13">
    <source>
        <dbReference type="SAM" id="MobiDB-lite"/>
    </source>
</evidence>
<feature type="transmembrane region" description="Helical" evidence="14">
    <location>
        <begin position="264"/>
        <end position="286"/>
    </location>
</feature>
<evidence type="ECO:0000256" key="9">
    <source>
        <dbReference type="ARBA" id="ARBA00023170"/>
    </source>
</evidence>
<evidence type="ECO:0000256" key="5">
    <source>
        <dbReference type="ARBA" id="ARBA00022989"/>
    </source>
</evidence>
<dbReference type="GO" id="GO:0004983">
    <property type="term" value="F:neuropeptide Y receptor activity"/>
    <property type="evidence" value="ECO:0007669"/>
    <property type="project" value="InterPro"/>
</dbReference>
<dbReference type="CDD" id="cd15096">
    <property type="entry name" value="7tmA_AstA_R_insect"/>
    <property type="match status" value="1"/>
</dbReference>
<dbReference type="Gene3D" id="1.20.1070.10">
    <property type="entry name" value="Rhodopsin 7-helix transmembrane proteins"/>
    <property type="match status" value="1"/>
</dbReference>
<dbReference type="RefSeq" id="XP_018018012.1">
    <property type="nucleotide sequence ID" value="XM_018162523.2"/>
</dbReference>
<dbReference type="GeneID" id="108674559"/>
<organism evidence="16 17">
    <name type="scientific">Hyalella azteca</name>
    <name type="common">Amphipod</name>
    <dbReference type="NCBI Taxonomy" id="294128"/>
    <lineage>
        <taxon>Eukaryota</taxon>
        <taxon>Metazoa</taxon>
        <taxon>Ecdysozoa</taxon>
        <taxon>Arthropoda</taxon>
        <taxon>Crustacea</taxon>
        <taxon>Multicrustacea</taxon>
        <taxon>Malacostraca</taxon>
        <taxon>Eumalacostraca</taxon>
        <taxon>Peracarida</taxon>
        <taxon>Amphipoda</taxon>
        <taxon>Senticaudata</taxon>
        <taxon>Talitrida</taxon>
        <taxon>Talitroidea</taxon>
        <taxon>Hyalellidae</taxon>
        <taxon>Hyalella</taxon>
    </lineage>
</organism>
<feature type="region of interest" description="Disordered" evidence="13">
    <location>
        <begin position="534"/>
        <end position="611"/>
    </location>
</feature>
<dbReference type="InterPro" id="IPR017452">
    <property type="entry name" value="GPCR_Rhodpsn_7TM"/>
</dbReference>
<evidence type="ECO:0000256" key="12">
    <source>
        <dbReference type="RuleBase" id="RU000688"/>
    </source>
</evidence>
<keyword evidence="3" id="KW-1003">Cell membrane</keyword>
<keyword evidence="9 12" id="KW-0675">Receptor</keyword>
<dbReference type="GO" id="GO:0005886">
    <property type="term" value="C:plasma membrane"/>
    <property type="evidence" value="ECO:0007669"/>
    <property type="project" value="UniProtKB-SubCell"/>
</dbReference>
<name>A0A8B7NWA9_HYAAZ</name>
<feature type="transmembrane region" description="Helical" evidence="14">
    <location>
        <begin position="96"/>
        <end position="124"/>
    </location>
</feature>
<evidence type="ECO:0000256" key="14">
    <source>
        <dbReference type="SAM" id="Phobius"/>
    </source>
</evidence>
<evidence type="ECO:0000256" key="7">
    <source>
        <dbReference type="ARBA" id="ARBA00023136"/>
    </source>
</evidence>
<dbReference type="OMA" id="RTIVIIW"/>
<keyword evidence="16" id="KW-1185">Reference proteome</keyword>
<comment type="similarity">
    <text evidence="2 12">Belongs to the G-protein coupled receptor 1 family.</text>
</comment>
<dbReference type="OrthoDB" id="2132067at2759"/>
<dbReference type="PRINTS" id="PR00237">
    <property type="entry name" value="GPCRRHODOPSN"/>
</dbReference>
<feature type="domain" description="G-protein coupled receptors family 1 profile" evidence="15">
    <location>
        <begin position="116"/>
        <end position="371"/>
    </location>
</feature>
<feature type="compositionally biased region" description="Basic and acidic residues" evidence="13">
    <location>
        <begin position="587"/>
        <end position="605"/>
    </location>
</feature>
<comment type="subcellular location">
    <subcellularLocation>
        <location evidence="1">Cell membrane</location>
        <topology evidence="1">Multi-pass membrane protein</topology>
    </subcellularLocation>
</comment>
<keyword evidence="8" id="KW-1015">Disulfide bond</keyword>
<dbReference type="PANTHER" id="PTHR45695:SF23">
    <property type="entry name" value="GALANIN-LIKE G-PROTEIN COUPLED RECEPTOR NPR-9"/>
    <property type="match status" value="1"/>
</dbReference>
<dbReference type="SUPFAM" id="SSF81321">
    <property type="entry name" value="Family A G protein-coupled receptor-like"/>
    <property type="match status" value="1"/>
</dbReference>
<evidence type="ECO:0000259" key="15">
    <source>
        <dbReference type="PROSITE" id="PS50262"/>
    </source>
</evidence>
<dbReference type="SMART" id="SM01381">
    <property type="entry name" value="7TM_GPCR_Srsx"/>
    <property type="match status" value="1"/>
</dbReference>